<dbReference type="Proteomes" id="UP000886687">
    <property type="component" value="Unassembled WGS sequence"/>
</dbReference>
<accession>A0A9E4K4J8</accession>
<protein>
    <submittedName>
        <fullName evidence="1">Uncharacterized protein</fullName>
    </submittedName>
</protein>
<gene>
    <name evidence="1" type="ORF">JAZ04_11710</name>
</gene>
<comment type="caution">
    <text evidence="1">The sequence shown here is derived from an EMBL/GenBank/DDBJ whole genome shotgun (WGS) entry which is preliminary data.</text>
</comment>
<dbReference type="EMBL" id="JAEPDI010000006">
    <property type="protein sequence ID" value="MCG7939501.1"/>
    <property type="molecule type" value="Genomic_DNA"/>
</dbReference>
<organism evidence="1 2">
    <name type="scientific">Candidatus Thiodiazotropha lotti</name>
    <dbReference type="NCBI Taxonomy" id="2792787"/>
    <lineage>
        <taxon>Bacteria</taxon>
        <taxon>Pseudomonadati</taxon>
        <taxon>Pseudomonadota</taxon>
        <taxon>Gammaproteobacteria</taxon>
        <taxon>Chromatiales</taxon>
        <taxon>Sedimenticolaceae</taxon>
        <taxon>Candidatus Thiodiazotropha</taxon>
    </lineage>
</organism>
<proteinExistence type="predicted"/>
<evidence type="ECO:0000313" key="1">
    <source>
        <dbReference type="EMBL" id="MCG7939501.1"/>
    </source>
</evidence>
<evidence type="ECO:0000313" key="2">
    <source>
        <dbReference type="Proteomes" id="UP000886687"/>
    </source>
</evidence>
<dbReference type="AlphaFoldDB" id="A0A9E4K4J8"/>
<reference evidence="1" key="1">
    <citation type="journal article" date="2021" name="Proc. Natl. Acad. Sci. U.S.A.">
        <title>Global biogeography of chemosynthetic symbionts reveals both localized and globally distributed symbiont groups. .</title>
        <authorList>
            <person name="Osvatic J.T."/>
            <person name="Wilkins L.G.E."/>
            <person name="Leibrecht L."/>
            <person name="Leray M."/>
            <person name="Zauner S."/>
            <person name="Polzin J."/>
            <person name="Camacho Y."/>
            <person name="Gros O."/>
            <person name="van Gils J.A."/>
            <person name="Eisen J.A."/>
            <person name="Petersen J.M."/>
            <person name="Yuen B."/>
        </authorList>
    </citation>
    <scope>NUCLEOTIDE SEQUENCE</scope>
    <source>
        <strain evidence="1">MAGL173</strain>
    </source>
</reference>
<sequence length="57" mass="6955">MRQLDELEREQNLLEEFIKTQKLLWLLEAKLKLIRQHYIGHHQSIITTLENENAQRT</sequence>
<name>A0A9E4K4J8_9GAMM</name>